<evidence type="ECO:0000256" key="3">
    <source>
        <dbReference type="ARBA" id="ARBA00022946"/>
    </source>
</evidence>
<gene>
    <name evidence="6" type="ORF">DGYR_LOCUS4850</name>
</gene>
<comment type="similarity">
    <text evidence="2">Belongs to the ATP11 family.</text>
</comment>
<dbReference type="PANTHER" id="PTHR13126">
    <property type="entry name" value="CHAPERONE ATP11"/>
    <property type="match status" value="1"/>
</dbReference>
<dbReference type="PANTHER" id="PTHR13126:SF0">
    <property type="entry name" value="ATP SYNTHASE MITOCHONDRIAL F1 COMPLEX ASSEMBLY FACTOR 1"/>
    <property type="match status" value="1"/>
</dbReference>
<evidence type="ECO:0000313" key="6">
    <source>
        <dbReference type="EMBL" id="CAD5116206.1"/>
    </source>
</evidence>
<evidence type="ECO:0000313" key="7">
    <source>
        <dbReference type="Proteomes" id="UP000549394"/>
    </source>
</evidence>
<reference evidence="6 7" key="1">
    <citation type="submission" date="2020-08" db="EMBL/GenBank/DDBJ databases">
        <authorList>
            <person name="Hejnol A."/>
        </authorList>
    </citation>
    <scope>NUCLEOTIDE SEQUENCE [LARGE SCALE GENOMIC DNA]</scope>
</reference>
<dbReference type="GO" id="GO:0005739">
    <property type="term" value="C:mitochondrion"/>
    <property type="evidence" value="ECO:0007669"/>
    <property type="project" value="UniProtKB-SubCell"/>
</dbReference>
<dbReference type="EMBL" id="CAJFCJ010000006">
    <property type="protein sequence ID" value="CAD5116206.1"/>
    <property type="molecule type" value="Genomic_DNA"/>
</dbReference>
<dbReference type="InterPro" id="IPR010591">
    <property type="entry name" value="ATP11"/>
</dbReference>
<keyword evidence="3" id="KW-0809">Transit peptide</keyword>
<feature type="region of interest" description="Disordered" evidence="5">
    <location>
        <begin position="71"/>
        <end position="96"/>
    </location>
</feature>
<keyword evidence="7" id="KW-1185">Reference proteome</keyword>
<dbReference type="Pfam" id="PF06644">
    <property type="entry name" value="ATP11"/>
    <property type="match status" value="1"/>
</dbReference>
<dbReference type="OrthoDB" id="16535at2759"/>
<evidence type="ECO:0000256" key="5">
    <source>
        <dbReference type="SAM" id="MobiDB-lite"/>
    </source>
</evidence>
<comment type="caution">
    <text evidence="6">The sequence shown here is derived from an EMBL/GenBank/DDBJ whole genome shotgun (WGS) entry which is preliminary data.</text>
</comment>
<protein>
    <submittedName>
        <fullName evidence="6">DgyrCDS5122</fullName>
    </submittedName>
</protein>
<organism evidence="6 7">
    <name type="scientific">Dimorphilus gyrociliatus</name>
    <dbReference type="NCBI Taxonomy" id="2664684"/>
    <lineage>
        <taxon>Eukaryota</taxon>
        <taxon>Metazoa</taxon>
        <taxon>Spiralia</taxon>
        <taxon>Lophotrochozoa</taxon>
        <taxon>Annelida</taxon>
        <taxon>Polychaeta</taxon>
        <taxon>Polychaeta incertae sedis</taxon>
        <taxon>Dinophilidae</taxon>
        <taxon>Dimorphilus</taxon>
    </lineage>
</organism>
<evidence type="ECO:0000256" key="2">
    <source>
        <dbReference type="ARBA" id="ARBA00009116"/>
    </source>
</evidence>
<name>A0A7I8VLJ9_9ANNE</name>
<dbReference type="GO" id="GO:0033615">
    <property type="term" value="P:mitochondrial proton-transporting ATP synthase complex assembly"/>
    <property type="evidence" value="ECO:0007669"/>
    <property type="project" value="TreeGrafter"/>
</dbReference>
<proteinExistence type="inferred from homology"/>
<comment type="subcellular location">
    <subcellularLocation>
        <location evidence="1">Mitochondrion</location>
    </subcellularLocation>
</comment>
<evidence type="ECO:0000256" key="4">
    <source>
        <dbReference type="ARBA" id="ARBA00023128"/>
    </source>
</evidence>
<feature type="compositionally biased region" description="Basic and acidic residues" evidence="5">
    <location>
        <begin position="80"/>
        <end position="89"/>
    </location>
</feature>
<sequence length="276" mass="32365">MNNPYLVKEFRRQFLNRNGYTRTFGSAPGKPEKDELKDNPFFSKYAEKLYSLKQTDPEAYAAKLEALSQQSISTPPSKEAVAERSEEKGASAIKQTPQSLDKIMKVKLLRERNKKEIEEIWCEYHKKNDCVFACMSAKEYEDQKAKTQRFPLFVYPLPRKQGVEFFLAQWQDNQCFMTPLSFYQQHQENAPFVLTLTYYNELSSEKDIVLMNSQIDFNNLDVTEARLLTLQVKLYYCINDAKKLSLLTTFNENPDKFRYEDLIEELETLNMPNVSK</sequence>
<dbReference type="AlphaFoldDB" id="A0A7I8VLJ9"/>
<dbReference type="Proteomes" id="UP000549394">
    <property type="component" value="Unassembled WGS sequence"/>
</dbReference>
<evidence type="ECO:0000256" key="1">
    <source>
        <dbReference type="ARBA" id="ARBA00004173"/>
    </source>
</evidence>
<keyword evidence="4" id="KW-0496">Mitochondrion</keyword>
<accession>A0A7I8VLJ9</accession>